<organism evidence="3 4">
    <name type="scientific">Athelia psychrophila</name>
    <dbReference type="NCBI Taxonomy" id="1759441"/>
    <lineage>
        <taxon>Eukaryota</taxon>
        <taxon>Fungi</taxon>
        <taxon>Dikarya</taxon>
        <taxon>Basidiomycota</taxon>
        <taxon>Agaricomycotina</taxon>
        <taxon>Agaricomycetes</taxon>
        <taxon>Agaricomycetidae</taxon>
        <taxon>Atheliales</taxon>
        <taxon>Atheliaceae</taxon>
        <taxon>Athelia</taxon>
    </lineage>
</organism>
<feature type="region of interest" description="Disordered" evidence="1">
    <location>
        <begin position="269"/>
        <end position="334"/>
    </location>
</feature>
<feature type="compositionally biased region" description="Low complexity" evidence="1">
    <location>
        <begin position="168"/>
        <end position="177"/>
    </location>
</feature>
<feature type="compositionally biased region" description="Low complexity" evidence="1">
    <location>
        <begin position="281"/>
        <end position="301"/>
    </location>
</feature>
<evidence type="ECO:0000313" key="4">
    <source>
        <dbReference type="Proteomes" id="UP000076532"/>
    </source>
</evidence>
<proteinExistence type="predicted"/>
<dbReference type="OrthoDB" id="10631350at2759"/>
<evidence type="ECO:0000256" key="1">
    <source>
        <dbReference type="SAM" id="MobiDB-lite"/>
    </source>
</evidence>
<dbReference type="AlphaFoldDB" id="A0A167VK86"/>
<feature type="compositionally biased region" description="Polar residues" evidence="1">
    <location>
        <begin position="656"/>
        <end position="700"/>
    </location>
</feature>
<dbReference type="EMBL" id="KV417862">
    <property type="protein sequence ID" value="KZP05100.1"/>
    <property type="molecule type" value="Genomic_DNA"/>
</dbReference>
<sequence length="963" mass="105430">MPPTTLPMANSNVNFSQLLASSDMPSLLIKLSRAVPIQSQVSAHFKKFNLANPKLDKHNQHISRNSMRRALAVLRASRASIRAKILVAAAELHEMEEFMGMLRANHAMLQCREADADEQIGSMRDALEQNGIAEYSQSDDEDDNEGYHHSYFADNAHRPPSSDPPAFDTSSNESQSDSDSDSYPITTSQASPQMLAGVHAADERTGSSPSKDSPDLWISHQMSPSKSSQTLIHAHNPYLTRLQSSPSPAISTLTCNIHLWPMSSTPCYPTQAEASNTTPVASGSGSSTIPTTTRRGPGATTNNQAPSTGSEAPKTKTKKPRAPKAPKRGSTEALVAQTSTVPRPGLFEVIEYDPNRPAQPFSLYGTPSGMQQQHQAESHQQHQVIPDTAPRSSYQHEYQGGLMVPVPQPMYQPPYQDDLIAPVTQRSYQLEYQDGSMLPAPQPLYQLGYQDGSMAPVLQPSYQPPHQDSSIAPVTQCSYQQEYQDGLMLAALQPSYQLEYQAGAMAPVPQPSYPDQHGYHNNSIPPVPQPSSQREYQDGVTLPALQPLYQYQYEDQDGLMPQGDVTNQEDDDPQEHVAAPRVPDILENEWAIARTLISRGSGEQAEGPTSAASVPHNLMTNITPELISRWGDSSITSSASGNVLAAHISRRKGTSRLPTVYSQHRPSPSTSRTSVFSESVGSSAWPSTVPSVVGERTSSPALGVERTVRTRSRHGPPRRAPSVRATPLTEDDKCNLNVACLCFISAMCQVNCYPPPGQMKDDLVKDACTQANTIATREGRATTVIDLHFIRDVRHAGSKWRTELKRNVCTHLREWGISPSSQDIESKKLSKVDIQKYTEARVQALLLNDNFCDSVIDGQGDPVMYSDPVFKQLVINFFYGQHGIAVTMPAGFATSFPAPALVLVRALVKHGLKSTATGVYVSEDLSISGEKCSLTMVFMEGSPIRPPREHYAYKLESVLRLDL</sequence>
<gene>
    <name evidence="3" type="ORF">FIBSPDRAFT_903764</name>
</gene>
<feature type="region of interest" description="Disordered" evidence="1">
    <location>
        <begin position="358"/>
        <end position="382"/>
    </location>
</feature>
<feature type="compositionally biased region" description="Polar residues" evidence="1">
    <location>
        <begin position="269"/>
        <end position="280"/>
    </location>
</feature>
<feature type="region of interest" description="Disordered" evidence="1">
    <location>
        <begin position="514"/>
        <end position="535"/>
    </location>
</feature>
<name>A0A167VK86_9AGAM</name>
<dbReference type="Pfam" id="PF20149">
    <property type="entry name" value="DUF6532"/>
    <property type="match status" value="1"/>
</dbReference>
<accession>A0A167VK86</accession>
<feature type="compositionally biased region" description="Basic residues" evidence="1">
    <location>
        <begin position="315"/>
        <end position="327"/>
    </location>
</feature>
<feature type="domain" description="DUF6532" evidence="2">
    <location>
        <begin position="746"/>
        <end position="926"/>
    </location>
</feature>
<feature type="compositionally biased region" description="Polar residues" evidence="1">
    <location>
        <begin position="183"/>
        <end position="192"/>
    </location>
</feature>
<reference evidence="3 4" key="1">
    <citation type="journal article" date="2016" name="Mol. Biol. Evol.">
        <title>Comparative Genomics of Early-Diverging Mushroom-Forming Fungi Provides Insights into the Origins of Lignocellulose Decay Capabilities.</title>
        <authorList>
            <person name="Nagy L.G."/>
            <person name="Riley R."/>
            <person name="Tritt A."/>
            <person name="Adam C."/>
            <person name="Daum C."/>
            <person name="Floudas D."/>
            <person name="Sun H."/>
            <person name="Yadav J.S."/>
            <person name="Pangilinan J."/>
            <person name="Larsson K.H."/>
            <person name="Matsuura K."/>
            <person name="Barry K."/>
            <person name="Labutti K."/>
            <person name="Kuo R."/>
            <person name="Ohm R.A."/>
            <person name="Bhattacharya S.S."/>
            <person name="Shirouzu T."/>
            <person name="Yoshinaga Y."/>
            <person name="Martin F.M."/>
            <person name="Grigoriev I.V."/>
            <person name="Hibbett D.S."/>
        </authorList>
    </citation>
    <scope>NUCLEOTIDE SEQUENCE [LARGE SCALE GENOMIC DNA]</scope>
    <source>
        <strain evidence="3 4">CBS 109695</strain>
    </source>
</reference>
<evidence type="ECO:0000313" key="3">
    <source>
        <dbReference type="EMBL" id="KZP05100.1"/>
    </source>
</evidence>
<keyword evidence="4" id="KW-1185">Reference proteome</keyword>
<protein>
    <recommendedName>
        <fullName evidence="2">DUF6532 domain-containing protein</fullName>
    </recommendedName>
</protein>
<feature type="region of interest" description="Disordered" evidence="1">
    <location>
        <begin position="655"/>
        <end position="727"/>
    </location>
</feature>
<dbReference type="InterPro" id="IPR045341">
    <property type="entry name" value="DUF6532"/>
</dbReference>
<feature type="compositionally biased region" description="Polar residues" evidence="1">
    <location>
        <begin position="519"/>
        <end position="534"/>
    </location>
</feature>
<feature type="region of interest" description="Disordered" evidence="1">
    <location>
        <begin position="136"/>
        <end position="224"/>
    </location>
</feature>
<evidence type="ECO:0000259" key="2">
    <source>
        <dbReference type="Pfam" id="PF20149"/>
    </source>
</evidence>
<dbReference type="Proteomes" id="UP000076532">
    <property type="component" value="Unassembled WGS sequence"/>
</dbReference>